<accession>A0A420I1Q9</accession>
<feature type="transmembrane region" description="Helical" evidence="7">
    <location>
        <begin position="70"/>
        <end position="91"/>
    </location>
</feature>
<proteinExistence type="inferred from homology"/>
<feature type="transmembrane region" description="Helical" evidence="7">
    <location>
        <begin position="103"/>
        <end position="127"/>
    </location>
</feature>
<protein>
    <submittedName>
        <fullName evidence="9">Satratoxin biosynthesis SC1 cluster protein 4</fullName>
    </submittedName>
</protein>
<feature type="transmembrane region" description="Helical" evidence="7">
    <location>
        <begin position="181"/>
        <end position="201"/>
    </location>
</feature>
<keyword evidence="3 7" id="KW-1133">Transmembrane helix</keyword>
<comment type="caution">
    <text evidence="9">The sequence shown here is derived from an EMBL/GenBank/DDBJ whole genome shotgun (WGS) entry which is preliminary data.</text>
</comment>
<dbReference type="PANTHER" id="PTHR33048">
    <property type="entry name" value="PTH11-LIKE INTEGRAL MEMBRANE PROTEIN (AFU_ORTHOLOGUE AFUA_5G11245)"/>
    <property type="match status" value="1"/>
</dbReference>
<evidence type="ECO:0000256" key="6">
    <source>
        <dbReference type="SAM" id="MobiDB-lite"/>
    </source>
</evidence>
<evidence type="ECO:0000256" key="5">
    <source>
        <dbReference type="ARBA" id="ARBA00038359"/>
    </source>
</evidence>
<dbReference type="Pfam" id="PF20684">
    <property type="entry name" value="Fung_rhodopsin"/>
    <property type="match status" value="1"/>
</dbReference>
<evidence type="ECO:0000256" key="2">
    <source>
        <dbReference type="ARBA" id="ARBA00022692"/>
    </source>
</evidence>
<comment type="subcellular location">
    <subcellularLocation>
        <location evidence="1">Membrane</location>
        <topology evidence="1">Multi-pass membrane protein</topology>
    </subcellularLocation>
</comment>
<reference evidence="9 10" key="1">
    <citation type="journal article" date="2018" name="BMC Genomics">
        <title>Comparative genome analyses reveal sequence features reflecting distinct modes of host-adaptation between dicot and monocot powdery mildew.</title>
        <authorList>
            <person name="Wu Y."/>
            <person name="Ma X."/>
            <person name="Pan Z."/>
            <person name="Kale S.D."/>
            <person name="Song Y."/>
            <person name="King H."/>
            <person name="Zhang Q."/>
            <person name="Presley C."/>
            <person name="Deng X."/>
            <person name="Wei C.I."/>
            <person name="Xiao S."/>
        </authorList>
    </citation>
    <scope>NUCLEOTIDE SEQUENCE [LARGE SCALE GENOMIC DNA]</scope>
    <source>
        <strain evidence="9">UCSC1</strain>
    </source>
</reference>
<keyword evidence="4 7" id="KW-0472">Membrane</keyword>
<dbReference type="Proteomes" id="UP000285405">
    <property type="component" value="Unassembled WGS sequence"/>
</dbReference>
<dbReference type="OrthoDB" id="5329176at2759"/>
<feature type="transmembrane region" description="Helical" evidence="7">
    <location>
        <begin position="221"/>
        <end position="241"/>
    </location>
</feature>
<comment type="similarity">
    <text evidence="5">Belongs to the SAT4 family.</text>
</comment>
<gene>
    <name evidence="9" type="ORF">GcC1_138010</name>
</gene>
<evidence type="ECO:0000256" key="1">
    <source>
        <dbReference type="ARBA" id="ARBA00004141"/>
    </source>
</evidence>
<sequence>MSILTSFFISLRIKSRWFDHKHLWLDDWIAFVALIAGSAVLLVMIAKAGMGEHLWNSNVDSYPMIGKMLIILQVSYNITVSATKVSILVFYHRVFVNENFQILCKWIIGLFIIPPIIFLWFIIFQCVPIQKVWNPAIPGSCIDIDVMILWGAIVSMIEDVIILIMPIPLLSGLKIGRMEKINVLGLFGLGFFAFITSVLRLKFALRMVRHDYDKPWDLSIIIVWSVVEVDVMLICACLPAIRPLVVRFLRSCHKSKQVMSGSNPSRSTEQDQKGTSHSSLQKSMDHQLVPISPCQGHLGRENYPDDNFLDVNFDKTKEKKSRELHRGISFFCHNHEFFFENPNCSPELSMSDQKFFP</sequence>
<evidence type="ECO:0000259" key="8">
    <source>
        <dbReference type="Pfam" id="PF20684"/>
    </source>
</evidence>
<keyword evidence="2 7" id="KW-0812">Transmembrane</keyword>
<evidence type="ECO:0000313" key="9">
    <source>
        <dbReference type="EMBL" id="RKF63613.1"/>
    </source>
</evidence>
<organism evidence="9 10">
    <name type="scientific">Golovinomyces cichoracearum</name>
    <dbReference type="NCBI Taxonomy" id="62708"/>
    <lineage>
        <taxon>Eukaryota</taxon>
        <taxon>Fungi</taxon>
        <taxon>Dikarya</taxon>
        <taxon>Ascomycota</taxon>
        <taxon>Pezizomycotina</taxon>
        <taxon>Leotiomycetes</taxon>
        <taxon>Erysiphales</taxon>
        <taxon>Erysiphaceae</taxon>
        <taxon>Golovinomyces</taxon>
    </lineage>
</organism>
<feature type="region of interest" description="Disordered" evidence="6">
    <location>
        <begin position="257"/>
        <end position="282"/>
    </location>
</feature>
<feature type="transmembrane region" description="Helical" evidence="7">
    <location>
        <begin position="28"/>
        <end position="50"/>
    </location>
</feature>
<dbReference type="EMBL" id="MCBR01013808">
    <property type="protein sequence ID" value="RKF63613.1"/>
    <property type="molecule type" value="Genomic_DNA"/>
</dbReference>
<dbReference type="InterPro" id="IPR049326">
    <property type="entry name" value="Rhodopsin_dom_fungi"/>
</dbReference>
<dbReference type="PANTHER" id="PTHR33048:SF151">
    <property type="entry name" value="INTEGRAL MEMBRANE PROTEIN"/>
    <property type="match status" value="1"/>
</dbReference>
<evidence type="ECO:0000256" key="4">
    <source>
        <dbReference type="ARBA" id="ARBA00023136"/>
    </source>
</evidence>
<feature type="compositionally biased region" description="Polar residues" evidence="6">
    <location>
        <begin position="257"/>
        <end position="267"/>
    </location>
</feature>
<evidence type="ECO:0000256" key="7">
    <source>
        <dbReference type="SAM" id="Phobius"/>
    </source>
</evidence>
<evidence type="ECO:0000313" key="10">
    <source>
        <dbReference type="Proteomes" id="UP000285405"/>
    </source>
</evidence>
<dbReference type="GO" id="GO:0016020">
    <property type="term" value="C:membrane"/>
    <property type="evidence" value="ECO:0007669"/>
    <property type="project" value="UniProtKB-SubCell"/>
</dbReference>
<feature type="domain" description="Rhodopsin" evidence="8">
    <location>
        <begin position="11"/>
        <end position="246"/>
    </location>
</feature>
<name>A0A420I1Q9_9PEZI</name>
<evidence type="ECO:0000256" key="3">
    <source>
        <dbReference type="ARBA" id="ARBA00022989"/>
    </source>
</evidence>
<feature type="transmembrane region" description="Helical" evidence="7">
    <location>
        <begin position="147"/>
        <end position="169"/>
    </location>
</feature>
<dbReference type="InterPro" id="IPR052337">
    <property type="entry name" value="SAT4-like"/>
</dbReference>
<dbReference type="AlphaFoldDB" id="A0A420I1Q9"/>